<gene>
    <name evidence="1" type="ORF">AX660_17900</name>
</gene>
<reference evidence="2" key="1">
    <citation type="submission" date="2016-02" db="EMBL/GenBank/DDBJ databases">
        <authorList>
            <person name="Schultz-Johansen M."/>
            <person name="Glaring M.A."/>
            <person name="Bech P.K."/>
            <person name="Stougaard P."/>
        </authorList>
    </citation>
    <scope>NUCLEOTIDE SEQUENCE [LARGE SCALE GENOMIC DNA]</scope>
    <source>
        <strain evidence="2">S66</strain>
    </source>
</reference>
<sequence length="136" mass="15676">MVLHSLGFAKIVLLADDIAEVIIDQGVVMDLSMVNRYHDFLLSHLQAPFSLLINKINEYSYDFNAQMKIANIPQIKAMAIVTYTRQSEFTTQLLAETTYRQIVWNIQMFPQRDMALKWLYSQQLNVSVTANMTQAN</sequence>
<dbReference type="OrthoDB" id="1443546at2"/>
<name>A0A135ZZ48_9ALTE</name>
<organism evidence="1 2">
    <name type="scientific">Paraglaciecola hydrolytica</name>
    <dbReference type="NCBI Taxonomy" id="1799789"/>
    <lineage>
        <taxon>Bacteria</taxon>
        <taxon>Pseudomonadati</taxon>
        <taxon>Pseudomonadota</taxon>
        <taxon>Gammaproteobacteria</taxon>
        <taxon>Alteromonadales</taxon>
        <taxon>Alteromonadaceae</taxon>
        <taxon>Paraglaciecola</taxon>
    </lineage>
</organism>
<dbReference type="Proteomes" id="UP000070299">
    <property type="component" value="Unassembled WGS sequence"/>
</dbReference>
<dbReference type="EMBL" id="LSNE01000007">
    <property type="protein sequence ID" value="KXI28251.1"/>
    <property type="molecule type" value="Genomic_DNA"/>
</dbReference>
<dbReference type="RefSeq" id="WP_068378365.1">
    <property type="nucleotide sequence ID" value="NZ_LSNE01000007.1"/>
</dbReference>
<evidence type="ECO:0000313" key="2">
    <source>
        <dbReference type="Proteomes" id="UP000070299"/>
    </source>
</evidence>
<keyword evidence="2" id="KW-1185">Reference proteome</keyword>
<comment type="caution">
    <text evidence="1">The sequence shown here is derived from an EMBL/GenBank/DDBJ whole genome shotgun (WGS) entry which is preliminary data.</text>
</comment>
<proteinExistence type="predicted"/>
<evidence type="ECO:0008006" key="3">
    <source>
        <dbReference type="Google" id="ProtNLM"/>
    </source>
</evidence>
<dbReference type="STRING" id="1799789.AX660_17900"/>
<protein>
    <recommendedName>
        <fullName evidence="3">STAS/SEC14 domain-containing protein</fullName>
    </recommendedName>
</protein>
<accession>A0A135ZZ48</accession>
<evidence type="ECO:0000313" key="1">
    <source>
        <dbReference type="EMBL" id="KXI28251.1"/>
    </source>
</evidence>
<dbReference type="AlphaFoldDB" id="A0A135ZZ48"/>